<feature type="transmembrane region" description="Helical" evidence="1">
    <location>
        <begin position="116"/>
        <end position="136"/>
    </location>
</feature>
<feature type="transmembrane region" description="Helical" evidence="1">
    <location>
        <begin position="55"/>
        <end position="73"/>
    </location>
</feature>
<dbReference type="Pfam" id="PF07786">
    <property type="entry name" value="HGSNAT_cat"/>
    <property type="match status" value="1"/>
</dbReference>
<evidence type="ECO:0000313" key="4">
    <source>
        <dbReference type="Proteomes" id="UP001501218"/>
    </source>
</evidence>
<reference evidence="4" key="1">
    <citation type="journal article" date="2019" name="Int. J. Syst. Evol. Microbiol.">
        <title>The Global Catalogue of Microorganisms (GCM) 10K type strain sequencing project: providing services to taxonomists for standard genome sequencing and annotation.</title>
        <authorList>
            <consortium name="The Broad Institute Genomics Platform"/>
            <consortium name="The Broad Institute Genome Sequencing Center for Infectious Disease"/>
            <person name="Wu L."/>
            <person name="Ma J."/>
        </authorList>
    </citation>
    <scope>NUCLEOTIDE SEQUENCE [LARGE SCALE GENOMIC DNA]</scope>
    <source>
        <strain evidence="4">JCM 16221</strain>
    </source>
</reference>
<dbReference type="Proteomes" id="UP001501218">
    <property type="component" value="Unassembled WGS sequence"/>
</dbReference>
<protein>
    <recommendedName>
        <fullName evidence="2">Heparan-alpha-glucosaminide N-acetyltransferase catalytic domain-containing protein</fullName>
    </recommendedName>
</protein>
<gene>
    <name evidence="3" type="ORF">GCM10009854_36260</name>
</gene>
<keyword evidence="1" id="KW-0472">Membrane</keyword>
<accession>A0ABP5TKJ6</accession>
<dbReference type="PANTHER" id="PTHR30590:SF3">
    <property type="entry name" value="HYPOTHETICAL MEMBRANE SPANNING PROTEIN"/>
    <property type="match status" value="1"/>
</dbReference>
<dbReference type="RefSeq" id="WP_344133901.1">
    <property type="nucleotide sequence ID" value="NZ_BAAARA010000013.1"/>
</dbReference>
<feature type="transmembrane region" description="Helical" evidence="1">
    <location>
        <begin position="93"/>
        <end position="110"/>
    </location>
</feature>
<feature type="transmembrane region" description="Helical" evidence="1">
    <location>
        <begin position="195"/>
        <end position="216"/>
    </location>
</feature>
<evidence type="ECO:0000313" key="3">
    <source>
        <dbReference type="EMBL" id="GAA2354948.1"/>
    </source>
</evidence>
<keyword evidence="1" id="KW-0812">Transmembrane</keyword>
<keyword evidence="4" id="KW-1185">Reference proteome</keyword>
<feature type="transmembrane region" description="Helical" evidence="1">
    <location>
        <begin position="24"/>
        <end position="43"/>
    </location>
</feature>
<evidence type="ECO:0000256" key="1">
    <source>
        <dbReference type="SAM" id="Phobius"/>
    </source>
</evidence>
<feature type="transmembrane region" description="Helical" evidence="1">
    <location>
        <begin position="143"/>
        <end position="165"/>
    </location>
</feature>
<evidence type="ECO:0000259" key="2">
    <source>
        <dbReference type="Pfam" id="PF07786"/>
    </source>
</evidence>
<feature type="transmembrane region" description="Helical" evidence="1">
    <location>
        <begin position="228"/>
        <end position="245"/>
    </location>
</feature>
<dbReference type="InterPro" id="IPR012429">
    <property type="entry name" value="HGSNAT_cat"/>
</dbReference>
<proteinExistence type="predicted"/>
<feature type="transmembrane region" description="Helical" evidence="1">
    <location>
        <begin position="382"/>
        <end position="399"/>
    </location>
</feature>
<dbReference type="InterPro" id="IPR052529">
    <property type="entry name" value="Bact_Transport_Assoc"/>
</dbReference>
<name>A0ABP5TKJ6_9PSEU</name>
<sequence>MTAVASQPDSVREKRAGRLVGVDVARFLAILGMFCIHFGVPVLTGWPHDRVAEFTSGRSTALFTLLAGVSLALMTGRQTPPTGERLRDARYRVAIRAGVLLVIGWVLVAMTQDTGFLLTVIIPYYGLYFLLSVPFLRLRARGLVIAAIATLLIGPQLSFVLRGWAEAGTWLTWFIALVDSVDPGHLIAEEGLFDLLLLGFYPAMSYFPLVLAGLAVGRMDLRTTRTRIWMAVAGLVLAFGSRWLSKWLVITEAPGPNDGTVDVHHPEWLLDASSHSGTSFEIASAAGASLVALAVCLAVADRAGKWIKPLANAGSMALTLYALHAPVIAWQVVVGGWHLSGKADWMTELATAGPNLPLEDPNLPSFPRDGHEPEGFVRFLNIHMPVISLIVALVFANVWHRFFRRGPLEAFTSDAVTWCMNRLRR</sequence>
<feature type="domain" description="Heparan-alpha-glucosaminide N-acetyltransferase catalytic" evidence="2">
    <location>
        <begin position="18"/>
        <end position="229"/>
    </location>
</feature>
<organism evidence="3 4">
    <name type="scientific">Saccharopolyspora halophila</name>
    <dbReference type="NCBI Taxonomy" id="405551"/>
    <lineage>
        <taxon>Bacteria</taxon>
        <taxon>Bacillati</taxon>
        <taxon>Actinomycetota</taxon>
        <taxon>Actinomycetes</taxon>
        <taxon>Pseudonocardiales</taxon>
        <taxon>Pseudonocardiaceae</taxon>
        <taxon>Saccharopolyspora</taxon>
    </lineage>
</organism>
<comment type="caution">
    <text evidence="3">The sequence shown here is derived from an EMBL/GenBank/DDBJ whole genome shotgun (WGS) entry which is preliminary data.</text>
</comment>
<dbReference type="PANTHER" id="PTHR30590">
    <property type="entry name" value="INNER MEMBRANE PROTEIN"/>
    <property type="match status" value="1"/>
</dbReference>
<feature type="transmembrane region" description="Helical" evidence="1">
    <location>
        <begin position="282"/>
        <end position="300"/>
    </location>
</feature>
<feature type="transmembrane region" description="Helical" evidence="1">
    <location>
        <begin position="320"/>
        <end position="339"/>
    </location>
</feature>
<keyword evidence="1" id="KW-1133">Transmembrane helix</keyword>
<dbReference type="EMBL" id="BAAARA010000013">
    <property type="protein sequence ID" value="GAA2354948.1"/>
    <property type="molecule type" value="Genomic_DNA"/>
</dbReference>